<dbReference type="AlphaFoldDB" id="A0A0A9GHF9"/>
<reference evidence="1" key="1">
    <citation type="submission" date="2014-09" db="EMBL/GenBank/DDBJ databases">
        <authorList>
            <person name="Magalhaes I.L.F."/>
            <person name="Oliveira U."/>
            <person name="Santos F.R."/>
            <person name="Vidigal T.H.D.A."/>
            <person name="Brescovit A.D."/>
            <person name="Santos A.J."/>
        </authorList>
    </citation>
    <scope>NUCLEOTIDE SEQUENCE</scope>
    <source>
        <tissue evidence="1">Shoot tissue taken approximately 20 cm above the soil surface</tissue>
    </source>
</reference>
<organism evidence="1">
    <name type="scientific">Arundo donax</name>
    <name type="common">Giant reed</name>
    <name type="synonym">Donax arundinaceus</name>
    <dbReference type="NCBI Taxonomy" id="35708"/>
    <lineage>
        <taxon>Eukaryota</taxon>
        <taxon>Viridiplantae</taxon>
        <taxon>Streptophyta</taxon>
        <taxon>Embryophyta</taxon>
        <taxon>Tracheophyta</taxon>
        <taxon>Spermatophyta</taxon>
        <taxon>Magnoliopsida</taxon>
        <taxon>Liliopsida</taxon>
        <taxon>Poales</taxon>
        <taxon>Poaceae</taxon>
        <taxon>PACMAD clade</taxon>
        <taxon>Arundinoideae</taxon>
        <taxon>Arundineae</taxon>
        <taxon>Arundo</taxon>
    </lineage>
</organism>
<reference evidence="1" key="2">
    <citation type="journal article" date="2015" name="Data Brief">
        <title>Shoot transcriptome of the giant reed, Arundo donax.</title>
        <authorList>
            <person name="Barrero R.A."/>
            <person name="Guerrero F.D."/>
            <person name="Moolhuijzen P."/>
            <person name="Goolsby J.A."/>
            <person name="Tidwell J."/>
            <person name="Bellgard S.E."/>
            <person name="Bellgard M.I."/>
        </authorList>
    </citation>
    <scope>NUCLEOTIDE SEQUENCE</scope>
    <source>
        <tissue evidence="1">Shoot tissue taken approximately 20 cm above the soil surface</tissue>
    </source>
</reference>
<proteinExistence type="predicted"/>
<dbReference type="EMBL" id="GBRH01173366">
    <property type="protein sequence ID" value="JAE24530.1"/>
    <property type="molecule type" value="Transcribed_RNA"/>
</dbReference>
<sequence>MFHRMSSDPGYLRTVVKKILVSWTCIFLRGWLSRTWPLLC</sequence>
<protein>
    <submittedName>
        <fullName evidence="1">Uncharacterized protein</fullName>
    </submittedName>
</protein>
<accession>A0A0A9GHF9</accession>
<name>A0A0A9GHF9_ARUDO</name>
<evidence type="ECO:0000313" key="1">
    <source>
        <dbReference type="EMBL" id="JAE24530.1"/>
    </source>
</evidence>